<dbReference type="KEGG" id="chyd:H4K34_00690"/>
<protein>
    <submittedName>
        <fullName evidence="2">Uncharacterized protein</fullName>
    </submittedName>
</protein>
<sequence length="80" mass="9408">MGRKFLGTLIIIISIAILLHLAYLSPTIWEEAPLMWKHYQSDPDEFMMKDEMDTLLYWVLHLVIPGILIGTGRALRRERR</sequence>
<evidence type="ECO:0000256" key="1">
    <source>
        <dbReference type="SAM" id="Phobius"/>
    </source>
</evidence>
<evidence type="ECO:0000313" key="3">
    <source>
        <dbReference type="Proteomes" id="UP000516305"/>
    </source>
</evidence>
<keyword evidence="1" id="KW-1133">Transmembrane helix</keyword>
<reference evidence="2 3" key="1">
    <citation type="submission" date="2020-08" db="EMBL/GenBank/DDBJ databases">
        <title>Croceimicrobium hydrocarbonivorans gen. nov., sp. nov., a novel marine bacterium isolated from a bacterial consortium that degrades polyethylene terephthalate.</title>
        <authorList>
            <person name="Liu R."/>
        </authorList>
    </citation>
    <scope>NUCLEOTIDE SEQUENCE [LARGE SCALE GENOMIC DNA]</scope>
    <source>
        <strain evidence="2 3">A20-9</strain>
    </source>
</reference>
<organism evidence="2 3">
    <name type="scientific">Croceimicrobium hydrocarbonivorans</name>
    <dbReference type="NCBI Taxonomy" id="2761580"/>
    <lineage>
        <taxon>Bacteria</taxon>
        <taxon>Pseudomonadati</taxon>
        <taxon>Bacteroidota</taxon>
        <taxon>Flavobacteriia</taxon>
        <taxon>Flavobacteriales</taxon>
        <taxon>Owenweeksiaceae</taxon>
        <taxon>Croceimicrobium</taxon>
    </lineage>
</organism>
<gene>
    <name evidence="2" type="ORF">H4K34_00690</name>
</gene>
<name>A0A7H0VF89_9FLAO</name>
<keyword evidence="3" id="KW-1185">Reference proteome</keyword>
<keyword evidence="1" id="KW-0472">Membrane</keyword>
<evidence type="ECO:0000313" key="2">
    <source>
        <dbReference type="EMBL" id="QNR24387.1"/>
    </source>
</evidence>
<dbReference type="AlphaFoldDB" id="A0A7H0VF89"/>
<keyword evidence="1" id="KW-0812">Transmembrane</keyword>
<dbReference type="EMBL" id="CP060139">
    <property type="protein sequence ID" value="QNR24387.1"/>
    <property type="molecule type" value="Genomic_DNA"/>
</dbReference>
<dbReference type="RefSeq" id="WP_210758914.1">
    <property type="nucleotide sequence ID" value="NZ_CP060139.1"/>
</dbReference>
<feature type="transmembrane region" description="Helical" evidence="1">
    <location>
        <begin position="55"/>
        <end position="75"/>
    </location>
</feature>
<accession>A0A7H0VF89</accession>
<dbReference type="Proteomes" id="UP000516305">
    <property type="component" value="Chromosome"/>
</dbReference>
<proteinExistence type="predicted"/>